<dbReference type="AlphaFoldDB" id="A0A9P4GPQ8"/>
<comment type="caution">
    <text evidence="1">The sequence shown here is derived from an EMBL/GenBank/DDBJ whole genome shotgun (WGS) entry which is preliminary data.</text>
</comment>
<accession>A0A9P4GPQ8</accession>
<dbReference type="Proteomes" id="UP000800039">
    <property type="component" value="Unassembled WGS sequence"/>
</dbReference>
<proteinExistence type="predicted"/>
<dbReference type="PANTHER" id="PTHR38797:SF4">
    <property type="entry name" value="NUCLEAR PORE COMPLEX PROTEIN NUP85"/>
    <property type="match status" value="1"/>
</dbReference>
<evidence type="ECO:0000313" key="2">
    <source>
        <dbReference type="Proteomes" id="UP000800039"/>
    </source>
</evidence>
<dbReference type="InterPro" id="IPR022085">
    <property type="entry name" value="OpdG"/>
</dbReference>
<dbReference type="RefSeq" id="XP_040792976.1">
    <property type="nucleotide sequence ID" value="XM_040932413.1"/>
</dbReference>
<organism evidence="1 2">
    <name type="scientific">Cucurbitaria berberidis CBS 394.84</name>
    <dbReference type="NCBI Taxonomy" id="1168544"/>
    <lineage>
        <taxon>Eukaryota</taxon>
        <taxon>Fungi</taxon>
        <taxon>Dikarya</taxon>
        <taxon>Ascomycota</taxon>
        <taxon>Pezizomycotina</taxon>
        <taxon>Dothideomycetes</taxon>
        <taxon>Pleosporomycetidae</taxon>
        <taxon>Pleosporales</taxon>
        <taxon>Pleosporineae</taxon>
        <taxon>Cucurbitariaceae</taxon>
        <taxon>Cucurbitaria</taxon>
    </lineage>
</organism>
<sequence length="284" mass="31044">MTSEFFSNASSTFAGYDITDDQINTLKGCLEGIITTTEAARKLTAHPEASSTPVELKQRLGGLWTLLNDTAVALPSAQPDILSVLQKIRTLPKAEEPKGEGEEYIELDDGFFWRELTDWANNWADAFNSHAAQFLIEKHADDQKKAQRKAAWTSACAYTARLAATGDDALSSYGGGLDRASRAIAEALEVDTGDKEPDSLEAAANLFLYASSELYHRCKEGRTDGMLTSTAGVWQGEEGFSEARWRFWTERWTALAGLPGISEHARAVARQALEAMKRVEGTGS</sequence>
<dbReference type="PANTHER" id="PTHR38797">
    <property type="entry name" value="NUCLEAR PORE COMPLEX PROTEIN NUP85-RELATED"/>
    <property type="match status" value="1"/>
</dbReference>
<keyword evidence="2" id="KW-1185">Reference proteome</keyword>
<dbReference type="InterPro" id="IPR053204">
    <property type="entry name" value="Oxopyrrolidines_Biosynth-assoc"/>
</dbReference>
<protein>
    <submittedName>
        <fullName evidence="1">Uncharacterized protein</fullName>
    </submittedName>
</protein>
<evidence type="ECO:0000313" key="1">
    <source>
        <dbReference type="EMBL" id="KAF1850413.1"/>
    </source>
</evidence>
<name>A0A9P4GPQ8_9PLEO</name>
<dbReference type="GeneID" id="63849664"/>
<dbReference type="EMBL" id="ML976614">
    <property type="protein sequence ID" value="KAF1850413.1"/>
    <property type="molecule type" value="Genomic_DNA"/>
</dbReference>
<dbReference type="OrthoDB" id="3350591at2759"/>
<gene>
    <name evidence="1" type="ORF">K460DRAFT_361214</name>
</gene>
<dbReference type="Pfam" id="PF12311">
    <property type="entry name" value="DUF3632"/>
    <property type="match status" value="1"/>
</dbReference>
<reference evidence="1" key="1">
    <citation type="submission" date="2020-01" db="EMBL/GenBank/DDBJ databases">
        <authorList>
            <consortium name="DOE Joint Genome Institute"/>
            <person name="Haridas S."/>
            <person name="Albert R."/>
            <person name="Binder M."/>
            <person name="Bloem J."/>
            <person name="Labutti K."/>
            <person name="Salamov A."/>
            <person name="Andreopoulos B."/>
            <person name="Baker S.E."/>
            <person name="Barry K."/>
            <person name="Bills G."/>
            <person name="Bluhm B.H."/>
            <person name="Cannon C."/>
            <person name="Castanera R."/>
            <person name="Culley D.E."/>
            <person name="Daum C."/>
            <person name="Ezra D."/>
            <person name="Gonzalez J.B."/>
            <person name="Henrissat B."/>
            <person name="Kuo A."/>
            <person name="Liang C."/>
            <person name="Lipzen A."/>
            <person name="Lutzoni F."/>
            <person name="Magnuson J."/>
            <person name="Mondo S."/>
            <person name="Nolan M."/>
            <person name="Ohm R."/>
            <person name="Pangilinan J."/>
            <person name="Park H.-J."/>
            <person name="Ramirez L."/>
            <person name="Alfaro M."/>
            <person name="Sun H."/>
            <person name="Tritt A."/>
            <person name="Yoshinaga Y."/>
            <person name="Zwiers L.-H."/>
            <person name="Turgeon B.G."/>
            <person name="Goodwin S.B."/>
            <person name="Spatafora J.W."/>
            <person name="Crous P.W."/>
            <person name="Grigoriev I.V."/>
        </authorList>
    </citation>
    <scope>NUCLEOTIDE SEQUENCE</scope>
    <source>
        <strain evidence="1">CBS 394.84</strain>
    </source>
</reference>